<sequence>MKARLVTEVAGIVEASVEQVWQVLAGAPAEQGTTVEPDRHTITHQGGWWYRGEWTLSPHPDGTRVVHRVYDVAESMRWCVRPANRFFIGFRERTREGFAARLGVIARRLGCACRVT</sequence>
<dbReference type="STRING" id="46177.SAMN05660976_07142"/>
<accession>A0A1H8EX57</accession>
<dbReference type="Proteomes" id="UP000198953">
    <property type="component" value="Unassembled WGS sequence"/>
</dbReference>
<dbReference type="OrthoDB" id="2590919at2"/>
<name>A0A1H8EX57_9ACTN</name>
<keyword evidence="2" id="KW-1185">Reference proteome</keyword>
<protein>
    <recommendedName>
        <fullName evidence="3">Polyketide cyclase / dehydrase and lipid transport</fullName>
    </recommendedName>
</protein>
<proteinExistence type="predicted"/>
<evidence type="ECO:0000313" key="2">
    <source>
        <dbReference type="Proteomes" id="UP000198953"/>
    </source>
</evidence>
<dbReference type="InterPro" id="IPR023393">
    <property type="entry name" value="START-like_dom_sf"/>
</dbReference>
<dbReference type="AlphaFoldDB" id="A0A1H8EX57"/>
<evidence type="ECO:0000313" key="1">
    <source>
        <dbReference type="EMBL" id="SEN24039.1"/>
    </source>
</evidence>
<evidence type="ECO:0008006" key="3">
    <source>
        <dbReference type="Google" id="ProtNLM"/>
    </source>
</evidence>
<dbReference type="Gene3D" id="3.30.530.20">
    <property type="match status" value="1"/>
</dbReference>
<reference evidence="1 2" key="1">
    <citation type="submission" date="2016-10" db="EMBL/GenBank/DDBJ databases">
        <authorList>
            <person name="de Groot N.N."/>
        </authorList>
    </citation>
    <scope>NUCLEOTIDE SEQUENCE [LARGE SCALE GENOMIC DNA]</scope>
    <source>
        <strain evidence="1 2">DSM 43357</strain>
    </source>
</reference>
<dbReference type="RefSeq" id="WP_091104920.1">
    <property type="nucleotide sequence ID" value="NZ_FOBF01000023.1"/>
</dbReference>
<gene>
    <name evidence="1" type="ORF">SAMN05660976_07142</name>
</gene>
<dbReference type="EMBL" id="FOBF01000023">
    <property type="protein sequence ID" value="SEN24039.1"/>
    <property type="molecule type" value="Genomic_DNA"/>
</dbReference>
<dbReference type="SUPFAM" id="SSF55961">
    <property type="entry name" value="Bet v1-like"/>
    <property type="match status" value="1"/>
</dbReference>
<organism evidence="1 2">
    <name type="scientific">Nonomuraea pusilla</name>
    <dbReference type="NCBI Taxonomy" id="46177"/>
    <lineage>
        <taxon>Bacteria</taxon>
        <taxon>Bacillati</taxon>
        <taxon>Actinomycetota</taxon>
        <taxon>Actinomycetes</taxon>
        <taxon>Streptosporangiales</taxon>
        <taxon>Streptosporangiaceae</taxon>
        <taxon>Nonomuraea</taxon>
    </lineage>
</organism>